<evidence type="ECO:0000313" key="3">
    <source>
        <dbReference type="EMBL" id="CAF1612491.1"/>
    </source>
</evidence>
<keyword evidence="1" id="KW-1133">Transmembrane helix</keyword>
<organism evidence="3 4">
    <name type="scientific">Adineta steineri</name>
    <dbReference type="NCBI Taxonomy" id="433720"/>
    <lineage>
        <taxon>Eukaryota</taxon>
        <taxon>Metazoa</taxon>
        <taxon>Spiralia</taxon>
        <taxon>Gnathifera</taxon>
        <taxon>Rotifera</taxon>
        <taxon>Eurotatoria</taxon>
        <taxon>Bdelloidea</taxon>
        <taxon>Adinetida</taxon>
        <taxon>Adinetidae</taxon>
        <taxon>Adineta</taxon>
    </lineage>
</organism>
<feature type="transmembrane region" description="Helical" evidence="1">
    <location>
        <begin position="127"/>
        <end position="152"/>
    </location>
</feature>
<dbReference type="OrthoDB" id="10063988at2759"/>
<feature type="non-terminal residue" evidence="3">
    <location>
        <position position="378"/>
    </location>
</feature>
<dbReference type="AlphaFoldDB" id="A0A816BQH2"/>
<sequence length="378" mass="41842">MKSYLFTGASNVPIVYSKCNCGSSWTCTQSSQGMMTGCYPLESLLQTTLRCFYNQSCIDSTQKFTQLNISSLKISQYRMSTTIQSILNNLMVAEYIINKSYENYFNQCALSSCSYNYMKNYQVTEGIINIISLYSGLMMLIVRSLIILLVGFSTILQGVHFRGGTITWRPLNNTPSGSTVAVQIRERYSWNRITYPCDDATIALHGTLGGGTYVTYVSGTSGFWTNMNTAINCTDYSVALIVSSGEHYETQTFPLNIFFSIGFVNGNWLTNLVVGGNNQGWSVVCRVNTVIRPDGYINSSPIAVSLPIVYKEINIQQVHVVQMSDFDGTDTLRCRWANKSGNFNGADECDGVCYGIPGASLIEDNCTLVFTLTNAGVY</sequence>
<keyword evidence="1" id="KW-0472">Membrane</keyword>
<evidence type="ECO:0000313" key="4">
    <source>
        <dbReference type="Proteomes" id="UP000663832"/>
    </source>
</evidence>
<dbReference type="EMBL" id="CAJNOI010001227">
    <property type="protein sequence ID" value="CAF1395695.1"/>
    <property type="molecule type" value="Genomic_DNA"/>
</dbReference>
<name>A0A816BQH2_9BILA</name>
<keyword evidence="1" id="KW-0812">Transmembrane</keyword>
<accession>A0A816BQH2</accession>
<reference evidence="3" key="1">
    <citation type="submission" date="2021-02" db="EMBL/GenBank/DDBJ databases">
        <authorList>
            <person name="Nowell W R."/>
        </authorList>
    </citation>
    <scope>NUCLEOTIDE SEQUENCE</scope>
</reference>
<proteinExistence type="predicted"/>
<protein>
    <submittedName>
        <fullName evidence="3">Uncharacterized protein</fullName>
    </submittedName>
</protein>
<evidence type="ECO:0000256" key="1">
    <source>
        <dbReference type="SAM" id="Phobius"/>
    </source>
</evidence>
<dbReference type="EMBL" id="CAJNOM010001556">
    <property type="protein sequence ID" value="CAF1612491.1"/>
    <property type="molecule type" value="Genomic_DNA"/>
</dbReference>
<dbReference type="Proteomes" id="UP000663877">
    <property type="component" value="Unassembled WGS sequence"/>
</dbReference>
<evidence type="ECO:0000313" key="2">
    <source>
        <dbReference type="EMBL" id="CAF1395695.1"/>
    </source>
</evidence>
<keyword evidence="4" id="KW-1185">Reference proteome</keyword>
<dbReference type="Proteomes" id="UP000663832">
    <property type="component" value="Unassembled WGS sequence"/>
</dbReference>
<gene>
    <name evidence="2" type="ORF">BJG266_LOCUS37366</name>
    <name evidence="3" type="ORF">QVE165_LOCUS54276</name>
</gene>
<comment type="caution">
    <text evidence="3">The sequence shown here is derived from an EMBL/GenBank/DDBJ whole genome shotgun (WGS) entry which is preliminary data.</text>
</comment>